<evidence type="ECO:0000256" key="4">
    <source>
        <dbReference type="ARBA" id="ARBA00022840"/>
    </source>
</evidence>
<gene>
    <name evidence="8" type="ORF">DRZ78_02975</name>
</gene>
<dbReference type="PROSITE" id="PS50893">
    <property type="entry name" value="ABC_TRANSPORTER_2"/>
    <property type="match status" value="1"/>
</dbReference>
<keyword evidence="6" id="KW-0472">Membrane</keyword>
<accession>A0A662CZK7</accession>
<dbReference type="InterPro" id="IPR039421">
    <property type="entry name" value="Type_1_exporter"/>
</dbReference>
<dbReference type="PANTHER" id="PTHR43394:SF1">
    <property type="entry name" value="ATP-BINDING CASSETTE SUB-FAMILY B MEMBER 10, MITOCHONDRIAL"/>
    <property type="match status" value="1"/>
</dbReference>
<dbReference type="FunFam" id="3.40.50.300:FF:000218">
    <property type="entry name" value="Multidrug ABC transporter ATP-binding protein"/>
    <property type="match status" value="1"/>
</dbReference>
<dbReference type="GO" id="GO:0016020">
    <property type="term" value="C:membrane"/>
    <property type="evidence" value="ECO:0007669"/>
    <property type="project" value="UniProtKB-SubCell"/>
</dbReference>
<dbReference type="Gene3D" id="3.40.50.300">
    <property type="entry name" value="P-loop containing nucleotide triphosphate hydrolases"/>
    <property type="match status" value="1"/>
</dbReference>
<keyword evidence="2" id="KW-0812">Transmembrane</keyword>
<sequence length="203" mass="22765">VSLIPRFYDPTSGSITIDGHNIRNVKLMSLRRQIGIVSQETFLFNGTIKDNIAYGKMKATDEEIVDAAKKANAHNFIMSLEKGYDTPVGERGVKLSGGQRQRIAIARAILRDPRILILDEATSAVDAESEALIQDALEKLMKDRTTIIIAHRLSTILRADKIIVLDERKIEEIGSHQELLAKNGLYARLYKSQFEMGKSQKEE</sequence>
<dbReference type="InterPro" id="IPR017871">
    <property type="entry name" value="ABC_transporter-like_CS"/>
</dbReference>
<evidence type="ECO:0000256" key="6">
    <source>
        <dbReference type="ARBA" id="ARBA00023136"/>
    </source>
</evidence>
<dbReference type="GO" id="GO:0016887">
    <property type="term" value="F:ATP hydrolysis activity"/>
    <property type="evidence" value="ECO:0007669"/>
    <property type="project" value="InterPro"/>
</dbReference>
<evidence type="ECO:0000259" key="7">
    <source>
        <dbReference type="PROSITE" id="PS50893"/>
    </source>
</evidence>
<dbReference type="EMBL" id="QMPY01000095">
    <property type="protein sequence ID" value="RLE07434.1"/>
    <property type="molecule type" value="Genomic_DNA"/>
</dbReference>
<evidence type="ECO:0000313" key="9">
    <source>
        <dbReference type="Proteomes" id="UP000277457"/>
    </source>
</evidence>
<dbReference type="SUPFAM" id="SSF52540">
    <property type="entry name" value="P-loop containing nucleoside triphosphate hydrolases"/>
    <property type="match status" value="1"/>
</dbReference>
<dbReference type="InterPro" id="IPR027417">
    <property type="entry name" value="P-loop_NTPase"/>
</dbReference>
<evidence type="ECO:0000256" key="2">
    <source>
        <dbReference type="ARBA" id="ARBA00022692"/>
    </source>
</evidence>
<evidence type="ECO:0000313" key="8">
    <source>
        <dbReference type="EMBL" id="RLE07434.1"/>
    </source>
</evidence>
<feature type="domain" description="ABC transporter" evidence="7">
    <location>
        <begin position="1"/>
        <end position="192"/>
    </location>
</feature>
<dbReference type="PROSITE" id="PS00211">
    <property type="entry name" value="ABC_TRANSPORTER_1"/>
    <property type="match status" value="1"/>
</dbReference>
<dbReference type="AlphaFoldDB" id="A0A662CZK7"/>
<keyword evidence="3" id="KW-0547">Nucleotide-binding</keyword>
<dbReference type="GO" id="GO:0015421">
    <property type="term" value="F:ABC-type oligopeptide transporter activity"/>
    <property type="evidence" value="ECO:0007669"/>
    <property type="project" value="TreeGrafter"/>
</dbReference>
<reference evidence="8 9" key="1">
    <citation type="submission" date="2018-06" db="EMBL/GenBank/DDBJ databases">
        <title>Extensive metabolic versatility and redundancy in microbially diverse, dynamic hydrothermal sediments.</title>
        <authorList>
            <person name="Dombrowski N."/>
            <person name="Teske A."/>
            <person name="Baker B.J."/>
        </authorList>
    </citation>
    <scope>NUCLEOTIDE SEQUENCE [LARGE SCALE GENOMIC DNA]</scope>
    <source>
        <strain evidence="8">B7_G13</strain>
    </source>
</reference>
<protein>
    <submittedName>
        <fullName evidence="8">ABC transporter ATP-binding protein</fullName>
    </submittedName>
</protein>
<dbReference type="Proteomes" id="UP000277457">
    <property type="component" value="Unassembled WGS sequence"/>
</dbReference>
<dbReference type="Pfam" id="PF00005">
    <property type="entry name" value="ABC_tran"/>
    <property type="match status" value="1"/>
</dbReference>
<keyword evidence="5" id="KW-1133">Transmembrane helix</keyword>
<dbReference type="GO" id="GO:0005524">
    <property type="term" value="F:ATP binding"/>
    <property type="evidence" value="ECO:0007669"/>
    <property type="project" value="UniProtKB-KW"/>
</dbReference>
<proteinExistence type="predicted"/>
<comment type="caution">
    <text evidence="8">The sequence shown here is derived from an EMBL/GenBank/DDBJ whole genome shotgun (WGS) entry which is preliminary data.</text>
</comment>
<feature type="non-terminal residue" evidence="8">
    <location>
        <position position="1"/>
    </location>
</feature>
<keyword evidence="4 8" id="KW-0067">ATP-binding</keyword>
<evidence type="ECO:0000256" key="1">
    <source>
        <dbReference type="ARBA" id="ARBA00004141"/>
    </source>
</evidence>
<dbReference type="InterPro" id="IPR003439">
    <property type="entry name" value="ABC_transporter-like_ATP-bd"/>
</dbReference>
<name>A0A662CZK7_UNCAE</name>
<evidence type="ECO:0000256" key="3">
    <source>
        <dbReference type="ARBA" id="ARBA00022741"/>
    </source>
</evidence>
<evidence type="ECO:0000256" key="5">
    <source>
        <dbReference type="ARBA" id="ARBA00022989"/>
    </source>
</evidence>
<dbReference type="PANTHER" id="PTHR43394">
    <property type="entry name" value="ATP-DEPENDENT PERMEASE MDL1, MITOCHONDRIAL"/>
    <property type="match status" value="1"/>
</dbReference>
<comment type="subcellular location">
    <subcellularLocation>
        <location evidence="1">Membrane</location>
        <topology evidence="1">Multi-pass membrane protein</topology>
    </subcellularLocation>
</comment>
<organism evidence="8 9">
    <name type="scientific">Aerophobetes bacterium</name>
    <dbReference type="NCBI Taxonomy" id="2030807"/>
    <lineage>
        <taxon>Bacteria</taxon>
        <taxon>Candidatus Aerophobota</taxon>
    </lineage>
</organism>